<gene>
    <name evidence="1" type="ORF">AA314_01974</name>
</gene>
<dbReference type="Proteomes" id="UP000035579">
    <property type="component" value="Chromosome"/>
</dbReference>
<evidence type="ECO:0000313" key="1">
    <source>
        <dbReference type="EMBL" id="AKJ00348.1"/>
    </source>
</evidence>
<accession>A0AAC8Q3E7</accession>
<name>A0AAC8Q3E7_9BACT</name>
<dbReference type="KEGG" id="age:AA314_01974"/>
<evidence type="ECO:0000313" key="2">
    <source>
        <dbReference type="Proteomes" id="UP000035579"/>
    </source>
</evidence>
<proteinExistence type="predicted"/>
<protein>
    <submittedName>
        <fullName evidence="1">Uncharacterized protein</fullName>
    </submittedName>
</protein>
<dbReference type="AlphaFoldDB" id="A0AAC8Q3E7"/>
<dbReference type="EMBL" id="CP011509">
    <property type="protein sequence ID" value="AKJ00348.1"/>
    <property type="molecule type" value="Genomic_DNA"/>
</dbReference>
<reference evidence="1 2" key="1">
    <citation type="submission" date="2015-05" db="EMBL/GenBank/DDBJ databases">
        <title>Genome assembly of Archangium gephyra DSM 2261.</title>
        <authorList>
            <person name="Sharma G."/>
            <person name="Subramanian S."/>
        </authorList>
    </citation>
    <scope>NUCLEOTIDE SEQUENCE [LARGE SCALE GENOMIC DNA]</scope>
    <source>
        <strain evidence="1 2">DSM 2261</strain>
    </source>
</reference>
<organism evidence="1 2">
    <name type="scientific">Archangium gephyra</name>
    <dbReference type="NCBI Taxonomy" id="48"/>
    <lineage>
        <taxon>Bacteria</taxon>
        <taxon>Pseudomonadati</taxon>
        <taxon>Myxococcota</taxon>
        <taxon>Myxococcia</taxon>
        <taxon>Myxococcales</taxon>
        <taxon>Cystobacterineae</taxon>
        <taxon>Archangiaceae</taxon>
        <taxon>Archangium</taxon>
    </lineage>
</organism>
<sequence>MLIVLPAPARAVFHHMRGDRPTTITGASGVCHLHGVRGVSAPA</sequence>